<keyword evidence="5" id="KW-0808">Transferase</keyword>
<evidence type="ECO:0000256" key="14">
    <source>
        <dbReference type="ARBA" id="ARBA00093308"/>
    </source>
</evidence>
<feature type="signal peptide" evidence="18">
    <location>
        <begin position="1"/>
        <end position="20"/>
    </location>
</feature>
<dbReference type="GO" id="GO:0005975">
    <property type="term" value="P:carbohydrate metabolic process"/>
    <property type="evidence" value="ECO:0007669"/>
    <property type="project" value="InterPro"/>
</dbReference>
<dbReference type="InterPro" id="IPR050546">
    <property type="entry name" value="Glycosyl_Hydrlase_16"/>
</dbReference>
<feature type="active site" description="Proton donor" evidence="16">
    <location>
        <position position="168"/>
    </location>
</feature>
<comment type="catalytic activity">
    <reaction evidence="1">
        <text>Random endo-hydrolysis of N-acetyl-beta-D-glucosaminide (1-&gt;4)-beta-linkages in chitin and chitodextrins.</text>
        <dbReference type="EC" id="3.2.1.14"/>
    </reaction>
</comment>
<feature type="compositionally biased region" description="Low complexity" evidence="17">
    <location>
        <begin position="383"/>
        <end position="430"/>
    </location>
</feature>
<keyword evidence="11" id="KW-0326">Glycosidase</keyword>
<feature type="domain" description="GH16" evidence="19">
    <location>
        <begin position="76"/>
        <end position="279"/>
    </location>
</feature>
<feature type="active site" description="Nucleophile" evidence="16">
    <location>
        <position position="164"/>
    </location>
</feature>
<evidence type="ECO:0000256" key="12">
    <source>
        <dbReference type="ARBA" id="ARBA00023316"/>
    </source>
</evidence>
<evidence type="ECO:0000256" key="4">
    <source>
        <dbReference type="ARBA" id="ARBA00022676"/>
    </source>
</evidence>
<reference evidence="20" key="2">
    <citation type="submission" date="2023-06" db="EMBL/GenBank/DDBJ databases">
        <authorList>
            <consortium name="Lawrence Berkeley National Laboratory"/>
            <person name="Haridas S."/>
            <person name="Hensen N."/>
            <person name="Bonometti L."/>
            <person name="Westerberg I."/>
            <person name="Brannstrom I.O."/>
            <person name="Guillou S."/>
            <person name="Cros-Aarteil S."/>
            <person name="Calhoun S."/>
            <person name="Kuo A."/>
            <person name="Mondo S."/>
            <person name="Pangilinan J."/>
            <person name="Riley R."/>
            <person name="Labutti K."/>
            <person name="Andreopoulos B."/>
            <person name="Lipzen A."/>
            <person name="Chen C."/>
            <person name="Yanf M."/>
            <person name="Daum C."/>
            <person name="Ng V."/>
            <person name="Clum A."/>
            <person name="Steindorff A."/>
            <person name="Ohm R."/>
            <person name="Martin F."/>
            <person name="Silar P."/>
            <person name="Natvig D."/>
            <person name="Lalanne C."/>
            <person name="Gautier V."/>
            <person name="Ament-Velasquez S.L."/>
            <person name="Kruys A."/>
            <person name="Hutchinson M.I."/>
            <person name="Powell A.J."/>
            <person name="Barry K."/>
            <person name="Miller A.N."/>
            <person name="Grigoriev I.V."/>
            <person name="Debuchy R."/>
            <person name="Gladieux P."/>
            <person name="Thoren M.H."/>
            <person name="Johannesson H."/>
        </authorList>
    </citation>
    <scope>NUCLEOTIDE SEQUENCE</scope>
    <source>
        <strain evidence="20">CBS 958.72</strain>
    </source>
</reference>
<dbReference type="PANTHER" id="PTHR10963:SF22">
    <property type="entry name" value="GLYCOSIDASE CRH2-RELATED"/>
    <property type="match status" value="1"/>
</dbReference>
<evidence type="ECO:0000256" key="16">
    <source>
        <dbReference type="PIRSR" id="PIRSR037299-1"/>
    </source>
</evidence>
<evidence type="ECO:0000256" key="18">
    <source>
        <dbReference type="SAM" id="SignalP"/>
    </source>
</evidence>
<dbReference type="SUPFAM" id="SSF49899">
    <property type="entry name" value="Concanavalin A-like lectins/glucanases"/>
    <property type="match status" value="1"/>
</dbReference>
<dbReference type="EMBL" id="JAULSN010000016">
    <property type="protein sequence ID" value="KAK3358433.1"/>
    <property type="molecule type" value="Genomic_DNA"/>
</dbReference>
<dbReference type="GO" id="GO:0008843">
    <property type="term" value="F:endochitinase activity"/>
    <property type="evidence" value="ECO:0007669"/>
    <property type="project" value="UniProtKB-EC"/>
</dbReference>
<accession>A0AAE0JS52</accession>
<dbReference type="Gene3D" id="2.60.120.200">
    <property type="match status" value="1"/>
</dbReference>
<keyword evidence="7 15" id="KW-0378">Hydrolase</keyword>
<dbReference type="GO" id="GO:0031505">
    <property type="term" value="P:fungal-type cell wall organization"/>
    <property type="evidence" value="ECO:0007669"/>
    <property type="project" value="TreeGrafter"/>
</dbReference>
<feature type="compositionally biased region" description="Low complexity" evidence="17">
    <location>
        <begin position="346"/>
        <end position="363"/>
    </location>
</feature>
<dbReference type="GO" id="GO:0016757">
    <property type="term" value="F:glycosyltransferase activity"/>
    <property type="evidence" value="ECO:0007669"/>
    <property type="project" value="UniProtKB-KW"/>
</dbReference>
<dbReference type="Pfam" id="PF00722">
    <property type="entry name" value="Glyco_hydro_16"/>
    <property type="match status" value="1"/>
</dbReference>
<keyword evidence="8 15" id="KW-0472">Membrane</keyword>
<dbReference type="AlphaFoldDB" id="A0AAE0JS52"/>
<keyword evidence="12" id="KW-0961">Cell wall biogenesis/degradation</keyword>
<keyword evidence="4" id="KW-0328">Glycosyltransferase</keyword>
<evidence type="ECO:0000256" key="2">
    <source>
        <dbReference type="ARBA" id="ARBA00004589"/>
    </source>
</evidence>
<proteinExistence type="inferred from homology"/>
<keyword evidence="3" id="KW-0336">GPI-anchor</keyword>
<evidence type="ECO:0000256" key="1">
    <source>
        <dbReference type="ARBA" id="ARBA00000822"/>
    </source>
</evidence>
<keyword evidence="9" id="KW-0325">Glycoprotein</keyword>
<organism evidence="20 21">
    <name type="scientific">Lasiosphaeria ovina</name>
    <dbReference type="NCBI Taxonomy" id="92902"/>
    <lineage>
        <taxon>Eukaryota</taxon>
        <taxon>Fungi</taxon>
        <taxon>Dikarya</taxon>
        <taxon>Ascomycota</taxon>
        <taxon>Pezizomycotina</taxon>
        <taxon>Sordariomycetes</taxon>
        <taxon>Sordariomycetidae</taxon>
        <taxon>Sordariales</taxon>
        <taxon>Lasiosphaeriaceae</taxon>
        <taxon>Lasiosphaeria</taxon>
    </lineage>
</organism>
<dbReference type="GO" id="GO:0009277">
    <property type="term" value="C:fungal-type cell wall"/>
    <property type="evidence" value="ECO:0007669"/>
    <property type="project" value="TreeGrafter"/>
</dbReference>
<comment type="caution">
    <text evidence="20">The sequence shown here is derived from an EMBL/GenBank/DDBJ whole genome shotgun (WGS) entry which is preliminary data.</text>
</comment>
<evidence type="ECO:0000313" key="20">
    <source>
        <dbReference type="EMBL" id="KAK3358433.1"/>
    </source>
</evidence>
<evidence type="ECO:0000256" key="5">
    <source>
        <dbReference type="ARBA" id="ARBA00022679"/>
    </source>
</evidence>
<dbReference type="InterPro" id="IPR013320">
    <property type="entry name" value="ConA-like_dom_sf"/>
</dbReference>
<dbReference type="Proteomes" id="UP001287356">
    <property type="component" value="Unassembled WGS sequence"/>
</dbReference>
<dbReference type="FunFam" id="2.60.120.200:FF:000159">
    <property type="entry name" value="Glycosidase"/>
    <property type="match status" value="1"/>
</dbReference>
<comment type="subcellular location">
    <subcellularLocation>
        <location evidence="2">Membrane</location>
        <topology evidence="2">Lipid-anchor</topology>
        <topology evidence="2">GPI-anchor</topology>
    </subcellularLocation>
</comment>
<comment type="similarity">
    <text evidence="13">Belongs to the glycosyl hydrolase 16 family. CRH1 subfamily.</text>
</comment>
<evidence type="ECO:0000256" key="8">
    <source>
        <dbReference type="ARBA" id="ARBA00023136"/>
    </source>
</evidence>
<feature type="compositionally biased region" description="Polar residues" evidence="17">
    <location>
        <begin position="364"/>
        <end position="375"/>
    </location>
</feature>
<dbReference type="GO" id="GO:0098552">
    <property type="term" value="C:side of membrane"/>
    <property type="evidence" value="ECO:0007669"/>
    <property type="project" value="UniProtKB-KW"/>
</dbReference>
<evidence type="ECO:0000259" key="19">
    <source>
        <dbReference type="PROSITE" id="PS51762"/>
    </source>
</evidence>
<feature type="chain" id="PRO_5042022179" description="Crh-like protein" evidence="18">
    <location>
        <begin position="21"/>
        <end position="461"/>
    </location>
</feature>
<evidence type="ECO:0000256" key="13">
    <source>
        <dbReference type="ARBA" id="ARBA00038074"/>
    </source>
</evidence>
<gene>
    <name evidence="20" type="ORF">B0T24DRAFT_540423</name>
</gene>
<dbReference type="PANTHER" id="PTHR10963">
    <property type="entry name" value="GLYCOSYL HYDROLASE-RELATED"/>
    <property type="match status" value="1"/>
</dbReference>
<keyword evidence="10" id="KW-0449">Lipoprotein</keyword>
<evidence type="ECO:0000256" key="3">
    <source>
        <dbReference type="ARBA" id="ARBA00022622"/>
    </source>
</evidence>
<protein>
    <recommendedName>
        <fullName evidence="15">Crh-like protein</fullName>
        <ecNumber evidence="15">3.2.-.-</ecNumber>
    </recommendedName>
</protein>
<evidence type="ECO:0000256" key="10">
    <source>
        <dbReference type="ARBA" id="ARBA00023288"/>
    </source>
</evidence>
<dbReference type="EC" id="3.2.-.-" evidence="15"/>
<keyword evidence="6 18" id="KW-0732">Signal</keyword>
<evidence type="ECO:0000256" key="6">
    <source>
        <dbReference type="ARBA" id="ARBA00022729"/>
    </source>
</evidence>
<evidence type="ECO:0000256" key="11">
    <source>
        <dbReference type="ARBA" id="ARBA00023295"/>
    </source>
</evidence>
<sequence length="461" mass="48857">MIRSILPLGVALLGASRVLADAPTCSLAQKCPKEAPCCSQYGQCGVGAFCLGGCDPRMSNTLDACVPAPVCKDKTYTWDNNTFHDYYKDIGSYLGDSSKVDWVGQGEPIPFEGNVLLTMPEHSVGTVLATTTYMWYGSVKAKLKTSRDAGVVTAFILLSDVKDEIDYEFVGTELDTAQTNYYFQGIPNYDNSDNITKLSNTYDNFHEYEIQWTPDTITWLVDGKVGRVKKKSETYNATARQWNYPQTPSRVQISIWPGGLDTNAKGTIDWAGGPIDWNSQEIKNYGYYFATFGEIDVKCYNANSPPGTNKKTSYYFNDASATNNTVVDSDKPTVLKSFLGSGTDMNAGSSTASGSASQPSNSNVNTVPGGSSTPAQAPGGNSGSSSDSSSNGGDSSSSGNSGNSGGTSNSGSNSNCPSTGFSQSCGSSSTNPKNDGVRVVERSLGGSALAGIIGFAWLLLL</sequence>
<evidence type="ECO:0000256" key="17">
    <source>
        <dbReference type="SAM" id="MobiDB-lite"/>
    </source>
</evidence>
<comment type="function">
    <text evidence="14">Dual chitinase/transglycosylase that plays a role in cell wall architecture. Chitinase and transglycosylase activities are coupled. Required for the polysaccharide cross-linking at the septa and the cell wall. More specifically, transfers chitin to 1,6-beta-glucan in the cell wall.</text>
</comment>
<dbReference type="InterPro" id="IPR000757">
    <property type="entry name" value="Beta-glucanase-like"/>
</dbReference>
<evidence type="ECO:0000313" key="21">
    <source>
        <dbReference type="Proteomes" id="UP001287356"/>
    </source>
</evidence>
<dbReference type="InterPro" id="IPR017168">
    <property type="entry name" value="CHR-like"/>
</dbReference>
<feature type="region of interest" description="Disordered" evidence="17">
    <location>
        <begin position="346"/>
        <end position="434"/>
    </location>
</feature>
<name>A0AAE0JS52_9PEZI</name>
<evidence type="ECO:0000256" key="7">
    <source>
        <dbReference type="ARBA" id="ARBA00022801"/>
    </source>
</evidence>
<keyword evidence="21" id="KW-1185">Reference proteome</keyword>
<reference evidence="20" key="1">
    <citation type="journal article" date="2023" name="Mol. Phylogenet. Evol.">
        <title>Genome-scale phylogeny and comparative genomics of the fungal order Sordariales.</title>
        <authorList>
            <person name="Hensen N."/>
            <person name="Bonometti L."/>
            <person name="Westerberg I."/>
            <person name="Brannstrom I.O."/>
            <person name="Guillou S."/>
            <person name="Cros-Aarteil S."/>
            <person name="Calhoun S."/>
            <person name="Haridas S."/>
            <person name="Kuo A."/>
            <person name="Mondo S."/>
            <person name="Pangilinan J."/>
            <person name="Riley R."/>
            <person name="LaButti K."/>
            <person name="Andreopoulos B."/>
            <person name="Lipzen A."/>
            <person name="Chen C."/>
            <person name="Yan M."/>
            <person name="Daum C."/>
            <person name="Ng V."/>
            <person name="Clum A."/>
            <person name="Steindorff A."/>
            <person name="Ohm R.A."/>
            <person name="Martin F."/>
            <person name="Silar P."/>
            <person name="Natvig D.O."/>
            <person name="Lalanne C."/>
            <person name="Gautier V."/>
            <person name="Ament-Velasquez S.L."/>
            <person name="Kruys A."/>
            <person name="Hutchinson M.I."/>
            <person name="Powell A.J."/>
            <person name="Barry K."/>
            <person name="Miller A.N."/>
            <person name="Grigoriev I.V."/>
            <person name="Debuchy R."/>
            <person name="Gladieux P."/>
            <person name="Hiltunen Thoren M."/>
            <person name="Johannesson H."/>
        </authorList>
    </citation>
    <scope>NUCLEOTIDE SEQUENCE</scope>
    <source>
        <strain evidence="20">CBS 958.72</strain>
    </source>
</reference>
<dbReference type="PIRSF" id="PIRSF037299">
    <property type="entry name" value="Glycosidase_CRH1_prd"/>
    <property type="match status" value="1"/>
</dbReference>
<evidence type="ECO:0000256" key="9">
    <source>
        <dbReference type="ARBA" id="ARBA00023180"/>
    </source>
</evidence>
<evidence type="ECO:0000256" key="15">
    <source>
        <dbReference type="PIRNR" id="PIRNR037299"/>
    </source>
</evidence>
<dbReference type="PROSITE" id="PS51762">
    <property type="entry name" value="GH16_2"/>
    <property type="match status" value="1"/>
</dbReference>